<dbReference type="EMBL" id="HF582854">
    <property type="protein sequence ID" value="CCQ35835.1"/>
    <property type="molecule type" value="Genomic_DNA"/>
</dbReference>
<dbReference type="Proteomes" id="UP000011867">
    <property type="component" value="Chromosome"/>
</dbReference>
<dbReference type="STRING" id="268739.Nmlp_1640"/>
<evidence type="ECO:0000313" key="3">
    <source>
        <dbReference type="Proteomes" id="UP000011867"/>
    </source>
</evidence>
<accession>M1XPC7</accession>
<protein>
    <submittedName>
        <fullName evidence="2">Small CPxCG-related zinc finger protein</fullName>
    </submittedName>
</protein>
<dbReference type="AlphaFoldDB" id="M1XPC7"/>
<feature type="domain" description="DUF7837" evidence="1">
    <location>
        <begin position="7"/>
        <end position="49"/>
    </location>
</feature>
<dbReference type="KEGG" id="nmo:Nmlp_1640"/>
<dbReference type="eggNOG" id="arCOG04494">
    <property type="taxonomic scope" value="Archaea"/>
</dbReference>
<dbReference type="HOGENOM" id="CLU_206264_0_0_2"/>
<evidence type="ECO:0000313" key="2">
    <source>
        <dbReference type="EMBL" id="CCQ35835.1"/>
    </source>
</evidence>
<sequence length="50" mass="5295">MTTTNPPILGDCPSCSATVTTSDVLIQYEVDGQPAVYAECPHCREVVNPA</sequence>
<name>M1XPC7_NATM8</name>
<dbReference type="Pfam" id="PF25207">
    <property type="entry name" value="DUF7837"/>
    <property type="match status" value="1"/>
</dbReference>
<reference evidence="2 3" key="1">
    <citation type="journal article" date="2013" name="Genome Announc.">
        <title>Genome of the haloarchaeon Natronomonas moolapensis, a neutrophilic member of a previously haloalkaliphilic genus.</title>
        <authorList>
            <person name="Dyall-Smith M.L."/>
            <person name="Pfeiffer F."/>
            <person name="Oberwinkler T."/>
            <person name="Klee K."/>
            <person name="Rampp M."/>
            <person name="Palm P."/>
            <person name="Gross K."/>
            <person name="Schuster S.C."/>
            <person name="Oesterhelt D."/>
        </authorList>
    </citation>
    <scope>NUCLEOTIDE SEQUENCE [LARGE SCALE GENOMIC DNA]</scope>
    <source>
        <strain evidence="3">DSM 18674 / JCM 14361 / 8.8.11</strain>
    </source>
</reference>
<dbReference type="InterPro" id="IPR057159">
    <property type="entry name" value="DUF7837"/>
</dbReference>
<organism evidence="2 3">
    <name type="scientific">Natronomonas moolapensis (strain DSM 18674 / CECT 7526 / JCM 14361 / 8.8.11)</name>
    <dbReference type="NCBI Taxonomy" id="268739"/>
    <lineage>
        <taxon>Archaea</taxon>
        <taxon>Methanobacteriati</taxon>
        <taxon>Methanobacteriota</taxon>
        <taxon>Stenosarchaea group</taxon>
        <taxon>Halobacteria</taxon>
        <taxon>Halobacteriales</taxon>
        <taxon>Natronomonadaceae</taxon>
        <taxon>Natronomonas</taxon>
    </lineage>
</organism>
<evidence type="ECO:0000259" key="1">
    <source>
        <dbReference type="Pfam" id="PF25207"/>
    </source>
</evidence>
<keyword evidence="3" id="KW-1185">Reference proteome</keyword>
<proteinExistence type="predicted"/>
<gene>
    <name evidence="2" type="ordered locus">Nmlp_1640</name>
</gene>